<dbReference type="InterPro" id="IPR046349">
    <property type="entry name" value="C1-like_sf"/>
</dbReference>
<evidence type="ECO:0000313" key="6">
    <source>
        <dbReference type="EMBL" id="CAK9319948.1"/>
    </source>
</evidence>
<dbReference type="PROSITE" id="PS00479">
    <property type="entry name" value="ZF_DAG_PE_1"/>
    <property type="match status" value="1"/>
</dbReference>
<dbReference type="EMBL" id="OZ021738">
    <property type="protein sequence ID" value="CAK9319948.1"/>
    <property type="molecule type" value="Genomic_DNA"/>
</dbReference>
<dbReference type="PANTHER" id="PTHR47841:SF7">
    <property type="entry name" value="CYSTEINE_HISTIDINE-RICH C1 DOMAIN PROTEIN"/>
    <property type="match status" value="1"/>
</dbReference>
<dbReference type="InterPro" id="IPR004146">
    <property type="entry name" value="DC1"/>
</dbReference>
<reference evidence="6 7" key="1">
    <citation type="submission" date="2024-03" db="EMBL/GenBank/DDBJ databases">
        <authorList>
            <person name="Gkanogiannis A."/>
            <person name="Becerra Lopez-Lavalle L."/>
        </authorList>
    </citation>
    <scope>NUCLEOTIDE SEQUENCE [LARGE SCALE GENOMIC DNA]</scope>
</reference>
<gene>
    <name evidence="6" type="ORF">CITCOLO1_LOCUS11983</name>
</gene>
<evidence type="ECO:0000256" key="1">
    <source>
        <dbReference type="ARBA" id="ARBA00022723"/>
    </source>
</evidence>
<evidence type="ECO:0000313" key="7">
    <source>
        <dbReference type="Proteomes" id="UP001642487"/>
    </source>
</evidence>
<protein>
    <recommendedName>
        <fullName evidence="5">Phorbol-ester/DAG-type domain-containing protein</fullName>
    </recommendedName>
</protein>
<dbReference type="InterPro" id="IPR002219">
    <property type="entry name" value="PKC_DAG/PE"/>
</dbReference>
<proteinExistence type="predicted"/>
<feature type="region of interest" description="Disordered" evidence="4">
    <location>
        <begin position="1"/>
        <end position="20"/>
    </location>
</feature>
<keyword evidence="2" id="KW-0677">Repeat</keyword>
<dbReference type="Gene3D" id="3.30.60.20">
    <property type="match status" value="1"/>
</dbReference>
<keyword evidence="3" id="KW-0862">Zinc</keyword>
<dbReference type="PROSITE" id="PS50081">
    <property type="entry name" value="ZF_DAG_PE_2"/>
    <property type="match status" value="1"/>
</dbReference>
<evidence type="ECO:0000256" key="2">
    <source>
        <dbReference type="ARBA" id="ARBA00022737"/>
    </source>
</evidence>
<dbReference type="PANTHER" id="PTHR47841">
    <property type="entry name" value="DIACYLGLYCEROL KINASE THETA-LIKE-RELATED"/>
    <property type="match status" value="1"/>
</dbReference>
<keyword evidence="7" id="KW-1185">Reference proteome</keyword>
<dbReference type="SMART" id="SM00109">
    <property type="entry name" value="C1"/>
    <property type="match status" value="2"/>
</dbReference>
<dbReference type="CDD" id="cd00029">
    <property type="entry name" value="C1"/>
    <property type="match status" value="1"/>
</dbReference>
<dbReference type="SUPFAM" id="SSF57889">
    <property type="entry name" value="Cysteine-rich domain"/>
    <property type="match status" value="1"/>
</dbReference>
<accession>A0ABP0YHG5</accession>
<sequence length="271" mass="29981">MASVPRKSTKQYPLSHVHPNHSLMHHSDDRDYNCHGCKISGAGPRYRCHACNVDVHPYCSDSPQELSSFLHHHRLALLPIMNHRRCDVCRESIDGMFYRCNTCDFDVHPLCTQFPEHVCHVIDGHHKLTLRKLSSGRCSVCETDCSSLWVYGCDVCRVNIHPKCLLKPYGSLTKSRWVPHAHAQPWTAVHQPNGYYVNPNGYGGGHFSYGGAPAPWGFPNHHIGYPPAANYGGNPRPPAIWGSMFGSGVFALVQNLAAGAIAEFIFGSGGA</sequence>
<keyword evidence="1" id="KW-0479">Metal-binding</keyword>
<organism evidence="6 7">
    <name type="scientific">Citrullus colocynthis</name>
    <name type="common">colocynth</name>
    <dbReference type="NCBI Taxonomy" id="252529"/>
    <lineage>
        <taxon>Eukaryota</taxon>
        <taxon>Viridiplantae</taxon>
        <taxon>Streptophyta</taxon>
        <taxon>Embryophyta</taxon>
        <taxon>Tracheophyta</taxon>
        <taxon>Spermatophyta</taxon>
        <taxon>Magnoliopsida</taxon>
        <taxon>eudicotyledons</taxon>
        <taxon>Gunneridae</taxon>
        <taxon>Pentapetalae</taxon>
        <taxon>rosids</taxon>
        <taxon>fabids</taxon>
        <taxon>Cucurbitales</taxon>
        <taxon>Cucurbitaceae</taxon>
        <taxon>Benincaseae</taxon>
        <taxon>Citrullus</taxon>
    </lineage>
</organism>
<evidence type="ECO:0000256" key="3">
    <source>
        <dbReference type="ARBA" id="ARBA00022833"/>
    </source>
</evidence>
<name>A0ABP0YHG5_9ROSI</name>
<evidence type="ECO:0000256" key="4">
    <source>
        <dbReference type="SAM" id="MobiDB-lite"/>
    </source>
</evidence>
<dbReference type="Pfam" id="PF03107">
    <property type="entry name" value="C1_2"/>
    <property type="match status" value="2"/>
</dbReference>
<dbReference type="Proteomes" id="UP001642487">
    <property type="component" value="Chromosome 4"/>
</dbReference>
<evidence type="ECO:0000259" key="5">
    <source>
        <dbReference type="PROSITE" id="PS50081"/>
    </source>
</evidence>
<feature type="domain" description="Phorbol-ester/DAG-type" evidence="5">
    <location>
        <begin position="72"/>
        <end position="119"/>
    </location>
</feature>